<reference evidence="1" key="1">
    <citation type="submission" date="2012-05" db="EMBL/GenBank/DDBJ databases">
        <authorList>
            <person name="Krishnakumar V."/>
            <person name="Cheung F."/>
            <person name="Xiao Y."/>
            <person name="Chan A."/>
            <person name="Moskal W.A."/>
            <person name="Town C.D."/>
        </authorList>
    </citation>
    <scope>NUCLEOTIDE SEQUENCE</scope>
</reference>
<accession>I3RZZ1</accession>
<protein>
    <submittedName>
        <fullName evidence="1">Uncharacterized protein</fullName>
    </submittedName>
</protein>
<sequence length="83" mass="9313">MSILMQNSCFRDGKKTFLRMIHLQVETTSESKILLRTLEGTGMAIKDQGIVTLETLRLLKMILMLKVFSAQPLVGIEFSTGPL</sequence>
<dbReference type="AlphaFoldDB" id="I3RZZ1"/>
<dbReference type="EMBL" id="BT133788">
    <property type="protein sequence ID" value="AFK33583.1"/>
    <property type="molecule type" value="mRNA"/>
</dbReference>
<proteinExistence type="evidence at transcript level"/>
<evidence type="ECO:0000313" key="1">
    <source>
        <dbReference type="EMBL" id="AFK33583.1"/>
    </source>
</evidence>
<organism evidence="1">
    <name type="scientific">Lotus japonicus</name>
    <name type="common">Lotus corniculatus var. japonicus</name>
    <dbReference type="NCBI Taxonomy" id="34305"/>
    <lineage>
        <taxon>Eukaryota</taxon>
        <taxon>Viridiplantae</taxon>
        <taxon>Streptophyta</taxon>
        <taxon>Embryophyta</taxon>
        <taxon>Tracheophyta</taxon>
        <taxon>Spermatophyta</taxon>
        <taxon>Magnoliopsida</taxon>
        <taxon>eudicotyledons</taxon>
        <taxon>Gunneridae</taxon>
        <taxon>Pentapetalae</taxon>
        <taxon>rosids</taxon>
        <taxon>fabids</taxon>
        <taxon>Fabales</taxon>
        <taxon>Fabaceae</taxon>
        <taxon>Papilionoideae</taxon>
        <taxon>50 kb inversion clade</taxon>
        <taxon>NPAAA clade</taxon>
        <taxon>Hologalegina</taxon>
        <taxon>robinioid clade</taxon>
        <taxon>Loteae</taxon>
        <taxon>Lotus</taxon>
    </lineage>
</organism>
<name>I3RZZ1_LOTJA</name>